<dbReference type="AlphaFoldDB" id="A0A845QGR5"/>
<reference evidence="2 3" key="1">
    <citation type="submission" date="2018-08" db="EMBL/GenBank/DDBJ databases">
        <title>Murine metabolic-syndrome-specific gut microbial biobank.</title>
        <authorList>
            <person name="Liu C."/>
        </authorList>
    </citation>
    <scope>NUCLEOTIDE SEQUENCE [LARGE SCALE GENOMIC DNA]</scope>
    <source>
        <strain evidence="2 3">28</strain>
    </source>
</reference>
<dbReference type="RefSeq" id="WP_160200873.1">
    <property type="nucleotide sequence ID" value="NZ_QXWK01000003.1"/>
</dbReference>
<gene>
    <name evidence="2" type="ORF">D0435_02665</name>
</gene>
<evidence type="ECO:0000313" key="3">
    <source>
        <dbReference type="Proteomes" id="UP000446866"/>
    </source>
</evidence>
<dbReference type="Gene3D" id="1.20.5.170">
    <property type="match status" value="1"/>
</dbReference>
<evidence type="ECO:0000256" key="1">
    <source>
        <dbReference type="SAM" id="Coils"/>
    </source>
</evidence>
<keyword evidence="1" id="KW-0175">Coiled coil</keyword>
<feature type="coiled-coil region" evidence="1">
    <location>
        <begin position="5"/>
        <end position="32"/>
    </location>
</feature>
<sequence>MTEETRMILDKLERMEEKLNSLDNKVTYLDEKVSCLDEKVTCLDEKVTCLDEKVTCLDEKVSDLDEKVTCLDTRVSEMDERFTKDIREIKITLEREVNRNIAVIAEGHLSLDRKLDEALKVNQEREMLLLRVNRLETELLKRREH</sequence>
<dbReference type="Proteomes" id="UP000446866">
    <property type="component" value="Unassembled WGS sequence"/>
</dbReference>
<keyword evidence="3" id="KW-1185">Reference proteome</keyword>
<accession>A0A845QGR5</accession>
<proteinExistence type="predicted"/>
<evidence type="ECO:0008006" key="4">
    <source>
        <dbReference type="Google" id="ProtNLM"/>
    </source>
</evidence>
<name>A0A845QGR5_9FIRM</name>
<dbReference type="EMBL" id="QXWK01000003">
    <property type="protein sequence ID" value="NBH60574.1"/>
    <property type="molecule type" value="Genomic_DNA"/>
</dbReference>
<organism evidence="2 3">
    <name type="scientific">Anaerotruncus colihominis</name>
    <dbReference type="NCBI Taxonomy" id="169435"/>
    <lineage>
        <taxon>Bacteria</taxon>
        <taxon>Bacillati</taxon>
        <taxon>Bacillota</taxon>
        <taxon>Clostridia</taxon>
        <taxon>Eubacteriales</taxon>
        <taxon>Oscillospiraceae</taxon>
        <taxon>Anaerotruncus</taxon>
    </lineage>
</organism>
<protein>
    <recommendedName>
        <fullName evidence="4">Chromosome segregation protein</fullName>
    </recommendedName>
</protein>
<evidence type="ECO:0000313" key="2">
    <source>
        <dbReference type="EMBL" id="NBH60574.1"/>
    </source>
</evidence>
<comment type="caution">
    <text evidence="2">The sequence shown here is derived from an EMBL/GenBank/DDBJ whole genome shotgun (WGS) entry which is preliminary data.</text>
</comment>
<dbReference type="Gene3D" id="1.20.1270.70">
    <property type="entry name" value="Designed single chain three-helix bundle"/>
    <property type="match status" value="1"/>
</dbReference>